<name>A0A2N0VHV8_9BACT</name>
<dbReference type="Pfam" id="PF02687">
    <property type="entry name" value="FtsX"/>
    <property type="match status" value="1"/>
</dbReference>
<dbReference type="Pfam" id="PF12704">
    <property type="entry name" value="MacB_PCD"/>
    <property type="match status" value="1"/>
</dbReference>
<comment type="subcellular location">
    <subcellularLocation>
        <location evidence="1">Cell membrane</location>
        <topology evidence="1">Multi-pass membrane protein</topology>
    </subcellularLocation>
</comment>
<reference evidence="10 11" key="1">
    <citation type="submission" date="2017-11" db="EMBL/GenBank/DDBJ databases">
        <title>Rhodohalobacter 15182 sp. nov., isolated from a salt lake.</title>
        <authorList>
            <person name="Han S."/>
        </authorList>
    </citation>
    <scope>NUCLEOTIDE SEQUENCE [LARGE SCALE GENOMIC DNA]</scope>
    <source>
        <strain evidence="10 11">15182</strain>
    </source>
</reference>
<dbReference type="EMBL" id="PISP01000002">
    <property type="protein sequence ID" value="PKD43786.1"/>
    <property type="molecule type" value="Genomic_DNA"/>
</dbReference>
<evidence type="ECO:0000313" key="10">
    <source>
        <dbReference type="EMBL" id="PKD43786.1"/>
    </source>
</evidence>
<comment type="caution">
    <text evidence="10">The sequence shown here is derived from an EMBL/GenBank/DDBJ whole genome shotgun (WGS) entry which is preliminary data.</text>
</comment>
<evidence type="ECO:0000256" key="1">
    <source>
        <dbReference type="ARBA" id="ARBA00004651"/>
    </source>
</evidence>
<dbReference type="Proteomes" id="UP000233398">
    <property type="component" value="Unassembled WGS sequence"/>
</dbReference>
<feature type="transmembrane region" description="Helical" evidence="7">
    <location>
        <begin position="266"/>
        <end position="291"/>
    </location>
</feature>
<keyword evidence="4 7" id="KW-0812">Transmembrane</keyword>
<accession>A0A2N0VHV8</accession>
<proteinExistence type="inferred from homology"/>
<evidence type="ECO:0000256" key="6">
    <source>
        <dbReference type="ARBA" id="ARBA00023136"/>
    </source>
</evidence>
<dbReference type="PANTHER" id="PTHR30489:SF0">
    <property type="entry name" value="LIPOPROTEIN-RELEASING SYSTEM TRANSMEMBRANE PROTEIN LOLE"/>
    <property type="match status" value="1"/>
</dbReference>
<evidence type="ECO:0000256" key="7">
    <source>
        <dbReference type="SAM" id="Phobius"/>
    </source>
</evidence>
<dbReference type="PANTHER" id="PTHR30489">
    <property type="entry name" value="LIPOPROTEIN-RELEASING SYSTEM TRANSMEMBRANE PROTEIN LOLE"/>
    <property type="match status" value="1"/>
</dbReference>
<evidence type="ECO:0000256" key="3">
    <source>
        <dbReference type="ARBA" id="ARBA00022475"/>
    </source>
</evidence>
<dbReference type="RefSeq" id="WP_101073325.1">
    <property type="nucleotide sequence ID" value="NZ_PISP01000002.1"/>
</dbReference>
<feature type="domain" description="ABC3 transporter permease C-terminal" evidence="8">
    <location>
        <begin position="270"/>
        <end position="399"/>
    </location>
</feature>
<evidence type="ECO:0000259" key="9">
    <source>
        <dbReference type="Pfam" id="PF12704"/>
    </source>
</evidence>
<dbReference type="InterPro" id="IPR003838">
    <property type="entry name" value="ABC3_permease_C"/>
</dbReference>
<protein>
    <submittedName>
        <fullName evidence="10">ABC transporter permease</fullName>
    </submittedName>
</protein>
<dbReference type="InterPro" id="IPR025857">
    <property type="entry name" value="MacB_PCD"/>
</dbReference>
<evidence type="ECO:0000313" key="11">
    <source>
        <dbReference type="Proteomes" id="UP000233398"/>
    </source>
</evidence>
<evidence type="ECO:0000256" key="5">
    <source>
        <dbReference type="ARBA" id="ARBA00022989"/>
    </source>
</evidence>
<dbReference type="GO" id="GO:0098797">
    <property type="term" value="C:plasma membrane protein complex"/>
    <property type="evidence" value="ECO:0007669"/>
    <property type="project" value="TreeGrafter"/>
</dbReference>
<feature type="domain" description="MacB-like periplasmic core" evidence="9">
    <location>
        <begin position="22"/>
        <end position="239"/>
    </location>
</feature>
<keyword evidence="6 7" id="KW-0472">Membrane</keyword>
<dbReference type="OrthoDB" id="1451596at2"/>
<feature type="transmembrane region" description="Helical" evidence="7">
    <location>
        <begin position="373"/>
        <end position="393"/>
    </location>
</feature>
<organism evidence="10 11">
    <name type="scientific">Rhodohalobacter barkolensis</name>
    <dbReference type="NCBI Taxonomy" id="2053187"/>
    <lineage>
        <taxon>Bacteria</taxon>
        <taxon>Pseudomonadati</taxon>
        <taxon>Balneolota</taxon>
        <taxon>Balneolia</taxon>
        <taxon>Balneolales</taxon>
        <taxon>Balneolaceae</taxon>
        <taxon>Rhodohalobacter</taxon>
    </lineage>
</organism>
<evidence type="ECO:0000256" key="4">
    <source>
        <dbReference type="ARBA" id="ARBA00022692"/>
    </source>
</evidence>
<keyword evidence="11" id="KW-1185">Reference proteome</keyword>
<evidence type="ECO:0000256" key="2">
    <source>
        <dbReference type="ARBA" id="ARBA00005236"/>
    </source>
</evidence>
<sequence length="406" mass="45560">MKMLLSIAWRNIWRHPGRSGVLIGSIVAGMWAGIMVSSWANGLIEQRVNNVINEELTHVQIHHPEFLAEREPGMHIEEHDEIVSFLENHSEIRSFTSRILLDGMIQSSATTSGVRIIGVDKENERETTTFHHNLTEGDYLSSDLRYPVILGEKLINKLNAQMGDRIVLTFQNLENEITSGAFVVSGVFRTGQTLYDEQTVYVNQGDLTELIADQSIFHEIAIMLEDGDDGEQLVSEINDKFSSVTAETWVDLSPEMRYMTEASGSYMFYIMIVILFALAFGILNTMTMAIFERMRELGMLMAIGMNKVRIFTMIMLESVMLTLSGAALGMFLGYLTVNYFNRNGLDLTAVGGDSFEIWGYGALVYPYVTPQEYFYVTLLVIATALLAAVYPALKALKLVPGEVVRD</sequence>
<dbReference type="AlphaFoldDB" id="A0A2N0VHV8"/>
<feature type="transmembrane region" description="Helical" evidence="7">
    <location>
        <begin position="311"/>
        <end position="335"/>
    </location>
</feature>
<dbReference type="GO" id="GO:0044874">
    <property type="term" value="P:lipoprotein localization to outer membrane"/>
    <property type="evidence" value="ECO:0007669"/>
    <property type="project" value="TreeGrafter"/>
</dbReference>
<keyword evidence="5 7" id="KW-1133">Transmembrane helix</keyword>
<gene>
    <name evidence="10" type="ORF">CWD77_09510</name>
</gene>
<evidence type="ECO:0000259" key="8">
    <source>
        <dbReference type="Pfam" id="PF02687"/>
    </source>
</evidence>
<dbReference type="InterPro" id="IPR051447">
    <property type="entry name" value="Lipoprotein-release_system"/>
</dbReference>
<comment type="similarity">
    <text evidence="2">Belongs to the ABC-4 integral membrane protein family. LolC/E subfamily.</text>
</comment>
<keyword evidence="3" id="KW-1003">Cell membrane</keyword>
<feature type="transmembrane region" description="Helical" evidence="7">
    <location>
        <begin position="21"/>
        <end position="40"/>
    </location>
</feature>